<dbReference type="OrthoDB" id="196131at2759"/>
<accession>A0A3P6QYW9</accession>
<gene>
    <name evidence="2" type="ORF">DILT_LOCUS1530</name>
</gene>
<dbReference type="Proteomes" id="UP000281553">
    <property type="component" value="Unassembled WGS sequence"/>
</dbReference>
<feature type="region of interest" description="Disordered" evidence="1">
    <location>
        <begin position="1"/>
        <end position="49"/>
    </location>
</feature>
<name>A0A3P6QYW9_DIBLA</name>
<keyword evidence="3" id="KW-1185">Reference proteome</keyword>
<sequence>MHDDDDYFNDDEGGEELEYQPAPGSPAGQATDEAGNEATESDDSDDPLDKFMESIELGSINRVSMRGVRDDIEQEDEMETYLRFMEENPNVGVTGEEDEIYEYDAE</sequence>
<dbReference type="EMBL" id="UYRU01010742">
    <property type="protein sequence ID" value="VDK45975.1"/>
    <property type="molecule type" value="Genomic_DNA"/>
</dbReference>
<proteinExistence type="predicted"/>
<evidence type="ECO:0000256" key="1">
    <source>
        <dbReference type="SAM" id="MobiDB-lite"/>
    </source>
</evidence>
<organism evidence="2 3">
    <name type="scientific">Dibothriocephalus latus</name>
    <name type="common">Fish tapeworm</name>
    <name type="synonym">Diphyllobothrium latum</name>
    <dbReference type="NCBI Taxonomy" id="60516"/>
    <lineage>
        <taxon>Eukaryota</taxon>
        <taxon>Metazoa</taxon>
        <taxon>Spiralia</taxon>
        <taxon>Lophotrochozoa</taxon>
        <taxon>Platyhelminthes</taxon>
        <taxon>Cestoda</taxon>
        <taxon>Eucestoda</taxon>
        <taxon>Diphyllobothriidea</taxon>
        <taxon>Diphyllobothriidae</taxon>
        <taxon>Dibothriocephalus</taxon>
    </lineage>
</organism>
<reference evidence="2 3" key="1">
    <citation type="submission" date="2018-11" db="EMBL/GenBank/DDBJ databases">
        <authorList>
            <consortium name="Pathogen Informatics"/>
        </authorList>
    </citation>
    <scope>NUCLEOTIDE SEQUENCE [LARGE SCALE GENOMIC DNA]</scope>
</reference>
<evidence type="ECO:0000313" key="3">
    <source>
        <dbReference type="Proteomes" id="UP000281553"/>
    </source>
</evidence>
<evidence type="ECO:0000313" key="2">
    <source>
        <dbReference type="EMBL" id="VDK45975.1"/>
    </source>
</evidence>
<protein>
    <submittedName>
        <fullName evidence="2">Uncharacterized protein</fullName>
    </submittedName>
</protein>
<dbReference type="AlphaFoldDB" id="A0A3P6QYW9"/>
<feature type="non-terminal residue" evidence="2">
    <location>
        <position position="106"/>
    </location>
</feature>
<feature type="compositionally biased region" description="Acidic residues" evidence="1">
    <location>
        <begin position="1"/>
        <end position="18"/>
    </location>
</feature>